<organism evidence="2 3">
    <name type="scientific">Brassica campestris</name>
    <name type="common">Field mustard</name>
    <dbReference type="NCBI Taxonomy" id="3711"/>
    <lineage>
        <taxon>Eukaryota</taxon>
        <taxon>Viridiplantae</taxon>
        <taxon>Streptophyta</taxon>
        <taxon>Embryophyta</taxon>
        <taxon>Tracheophyta</taxon>
        <taxon>Spermatophyta</taxon>
        <taxon>Magnoliopsida</taxon>
        <taxon>eudicotyledons</taxon>
        <taxon>Gunneridae</taxon>
        <taxon>Pentapetalae</taxon>
        <taxon>rosids</taxon>
        <taxon>malvids</taxon>
        <taxon>Brassicales</taxon>
        <taxon>Brassicaceae</taxon>
        <taxon>Brassiceae</taxon>
        <taxon>Brassica</taxon>
    </lineage>
</organism>
<reference evidence="2 3" key="1">
    <citation type="submission" date="2021-07" db="EMBL/GenBank/DDBJ databases">
        <authorList>
            <consortium name="Genoscope - CEA"/>
            <person name="William W."/>
        </authorList>
    </citation>
    <scope>NUCLEOTIDE SEQUENCE [LARGE SCALE GENOMIC DNA]</scope>
</reference>
<feature type="non-terminal residue" evidence="2">
    <location>
        <position position="111"/>
    </location>
</feature>
<feature type="region of interest" description="Disordered" evidence="1">
    <location>
        <begin position="1"/>
        <end position="25"/>
    </location>
</feature>
<dbReference type="AlphaFoldDB" id="A0A8D9I144"/>
<dbReference type="Gramene" id="A04p22270.2_BraZ1">
    <property type="protein sequence ID" value="A04p22270.2_BraZ1.CDS"/>
    <property type="gene ID" value="A04g22270.2_BraZ1"/>
</dbReference>
<name>A0A8D9I144_BRACM</name>
<sequence>SDFGSGSNLTNTVQTTSLNLTSSSKQQLNQVCRTNVGLDKWQSYLCLRDISLARKDVDTCPPHQSGRLSPDPNTPIRFWCQGWKESHSQGIVIVAPKARARDKPWHLLHHL</sequence>
<evidence type="ECO:0000313" key="3">
    <source>
        <dbReference type="Proteomes" id="UP000694005"/>
    </source>
</evidence>
<protein>
    <submittedName>
        <fullName evidence="2">Uncharacterized protein</fullName>
    </submittedName>
</protein>
<gene>
    <name evidence="2" type="ORF">BRAPAZ1V2_A04P22270.2</name>
</gene>
<dbReference type="EMBL" id="LS974620">
    <property type="protein sequence ID" value="CAG7907326.1"/>
    <property type="molecule type" value="Genomic_DNA"/>
</dbReference>
<proteinExistence type="predicted"/>
<accession>A0A8D9I144</accession>
<dbReference type="Proteomes" id="UP000694005">
    <property type="component" value="Chromosome A04"/>
</dbReference>
<evidence type="ECO:0000313" key="2">
    <source>
        <dbReference type="EMBL" id="CAG7907326.1"/>
    </source>
</evidence>
<evidence type="ECO:0000256" key="1">
    <source>
        <dbReference type="SAM" id="MobiDB-lite"/>
    </source>
</evidence>